<evidence type="ECO:0000313" key="14">
    <source>
        <dbReference type="EMBL" id="NMD50025.1"/>
    </source>
</evidence>
<feature type="transmembrane region" description="Helical" evidence="13">
    <location>
        <begin position="37"/>
        <end position="58"/>
    </location>
</feature>
<keyword evidence="5 13" id="KW-0812">Transmembrane</keyword>
<dbReference type="Proteomes" id="UP000532121">
    <property type="component" value="Unassembled WGS sequence"/>
</dbReference>
<feature type="transmembrane region" description="Helical" evidence="13">
    <location>
        <begin position="78"/>
        <end position="96"/>
    </location>
</feature>
<evidence type="ECO:0000256" key="12">
    <source>
        <dbReference type="ARBA" id="ARBA00034430"/>
    </source>
</evidence>
<evidence type="ECO:0000256" key="1">
    <source>
        <dbReference type="ARBA" id="ARBA00004141"/>
    </source>
</evidence>
<evidence type="ECO:0000256" key="7">
    <source>
        <dbReference type="ARBA" id="ARBA00022958"/>
    </source>
</evidence>
<dbReference type="EMBL" id="JABASA010000040">
    <property type="protein sequence ID" value="NMD50025.1"/>
    <property type="molecule type" value="Genomic_DNA"/>
</dbReference>
<evidence type="ECO:0000256" key="4">
    <source>
        <dbReference type="ARBA" id="ARBA00022538"/>
    </source>
</evidence>
<evidence type="ECO:0000256" key="8">
    <source>
        <dbReference type="ARBA" id="ARBA00022989"/>
    </source>
</evidence>
<keyword evidence="4" id="KW-0633">Potassium transport</keyword>
<sequence length="181" mass="21437">MNKERFEAFTDAIVAIVVTILVLELPKPENATLEALLVNWQSYLVYISTFVVLVGVWYQHHNLFFYAKHINYKVFWANAFWLLIQSFFPYVSAWLAEFPNRLTPFLVFIILNILWTLSYRVMYYALREINDMPVYPWTRTLSYILIMIFLLLLALWNIPMAIIGLIVFNASVLMIKQDIKL</sequence>
<keyword evidence="6" id="KW-0631">Potassium channel</keyword>
<dbReference type="PANTHER" id="PTHR31462:SF5">
    <property type="entry name" value="ENDOSOMAL_LYSOSOMAL PROTON CHANNEL TMEM175"/>
    <property type="match status" value="1"/>
</dbReference>
<dbReference type="InterPro" id="IPR010617">
    <property type="entry name" value="TMEM175-like"/>
</dbReference>
<comment type="caution">
    <text evidence="14">The sequence shown here is derived from an EMBL/GenBank/DDBJ whole genome shotgun (WGS) entry which is preliminary data.</text>
</comment>
<name>A0A7X9LF61_STRRT</name>
<keyword evidence="3" id="KW-0813">Transport</keyword>
<comment type="catalytic activity">
    <reaction evidence="12">
        <text>K(+)(in) = K(+)(out)</text>
        <dbReference type="Rhea" id="RHEA:29463"/>
        <dbReference type="ChEBI" id="CHEBI:29103"/>
    </reaction>
</comment>
<proteinExistence type="inferred from homology"/>
<keyword evidence="8 13" id="KW-1133">Transmembrane helix</keyword>
<keyword evidence="11" id="KW-0407">Ion channel</keyword>
<evidence type="ECO:0000256" key="3">
    <source>
        <dbReference type="ARBA" id="ARBA00022448"/>
    </source>
</evidence>
<keyword evidence="9" id="KW-0406">Ion transport</keyword>
<organism evidence="14 15">
    <name type="scientific">Streptococcus ratti</name>
    <dbReference type="NCBI Taxonomy" id="1341"/>
    <lineage>
        <taxon>Bacteria</taxon>
        <taxon>Bacillati</taxon>
        <taxon>Bacillota</taxon>
        <taxon>Bacilli</taxon>
        <taxon>Lactobacillales</taxon>
        <taxon>Streptococcaceae</taxon>
        <taxon>Streptococcus</taxon>
    </lineage>
</organism>
<evidence type="ECO:0000256" key="5">
    <source>
        <dbReference type="ARBA" id="ARBA00022692"/>
    </source>
</evidence>
<comment type="subcellular location">
    <subcellularLocation>
        <location evidence="1">Membrane</location>
        <topology evidence="1">Multi-pass membrane protein</topology>
    </subcellularLocation>
</comment>
<gene>
    <name evidence="14" type="ORF">HHO37_10360</name>
</gene>
<feature type="transmembrane region" description="Helical" evidence="13">
    <location>
        <begin position="142"/>
        <end position="175"/>
    </location>
</feature>
<dbReference type="GO" id="GO:0016020">
    <property type="term" value="C:membrane"/>
    <property type="evidence" value="ECO:0007669"/>
    <property type="project" value="UniProtKB-SubCell"/>
</dbReference>
<dbReference type="Pfam" id="PF06736">
    <property type="entry name" value="TMEM175"/>
    <property type="match status" value="1"/>
</dbReference>
<dbReference type="GO" id="GO:0005267">
    <property type="term" value="F:potassium channel activity"/>
    <property type="evidence" value="ECO:0007669"/>
    <property type="project" value="UniProtKB-KW"/>
</dbReference>
<dbReference type="GO" id="GO:0015252">
    <property type="term" value="F:proton channel activity"/>
    <property type="evidence" value="ECO:0007669"/>
    <property type="project" value="InterPro"/>
</dbReference>
<protein>
    <submittedName>
        <fullName evidence="14">DUF1211 domain-containing protein</fullName>
    </submittedName>
</protein>
<evidence type="ECO:0000256" key="13">
    <source>
        <dbReference type="SAM" id="Phobius"/>
    </source>
</evidence>
<evidence type="ECO:0000256" key="10">
    <source>
        <dbReference type="ARBA" id="ARBA00023136"/>
    </source>
</evidence>
<dbReference type="AlphaFoldDB" id="A0A7X9LF61"/>
<accession>A0A7X9LF61</accession>
<dbReference type="RefSeq" id="WP_193524098.1">
    <property type="nucleotide sequence ID" value="NZ_JABASA010000040.1"/>
</dbReference>
<keyword evidence="7" id="KW-0630">Potassium</keyword>
<evidence type="ECO:0000256" key="6">
    <source>
        <dbReference type="ARBA" id="ARBA00022826"/>
    </source>
</evidence>
<reference evidence="14 15" key="1">
    <citation type="submission" date="2020-04" db="EMBL/GenBank/DDBJ databases">
        <title>MicrobeNet Type strains.</title>
        <authorList>
            <person name="Nicholson A.C."/>
        </authorList>
    </citation>
    <scope>NUCLEOTIDE SEQUENCE [LARGE SCALE GENOMIC DNA]</scope>
    <source>
        <strain evidence="14 15">DSM 22768</strain>
    </source>
</reference>
<evidence type="ECO:0000256" key="9">
    <source>
        <dbReference type="ARBA" id="ARBA00023065"/>
    </source>
</evidence>
<evidence type="ECO:0000256" key="11">
    <source>
        <dbReference type="ARBA" id="ARBA00023303"/>
    </source>
</evidence>
<feature type="transmembrane region" description="Helical" evidence="13">
    <location>
        <begin position="103"/>
        <end position="122"/>
    </location>
</feature>
<evidence type="ECO:0000313" key="15">
    <source>
        <dbReference type="Proteomes" id="UP000532121"/>
    </source>
</evidence>
<evidence type="ECO:0000256" key="2">
    <source>
        <dbReference type="ARBA" id="ARBA00006920"/>
    </source>
</evidence>
<dbReference type="PANTHER" id="PTHR31462">
    <property type="entry name" value="ENDOSOMAL/LYSOSOMAL POTASSIUM CHANNEL TMEM175"/>
    <property type="match status" value="1"/>
</dbReference>
<comment type="similarity">
    <text evidence="2">Belongs to the TMEM175 family.</text>
</comment>
<keyword evidence="10 13" id="KW-0472">Membrane</keyword>